<dbReference type="InterPro" id="IPR035965">
    <property type="entry name" value="PAS-like_dom_sf"/>
</dbReference>
<reference evidence="7 8" key="1">
    <citation type="journal article" date="2017" name="ISME J.">
        <title>Potential for microbial H2 and metal transformations associated with novel bacteria and archaea in deep terrestrial subsurface sediments.</title>
        <authorList>
            <person name="Hernsdorf A.W."/>
            <person name="Amano Y."/>
            <person name="Miyakawa K."/>
            <person name="Ise K."/>
            <person name="Suzuki Y."/>
            <person name="Anantharaman K."/>
            <person name="Probst A."/>
            <person name="Burstein D."/>
            <person name="Thomas B.C."/>
            <person name="Banfield J.F."/>
        </authorList>
    </citation>
    <scope>NUCLEOTIDE SEQUENCE [LARGE SCALE GENOMIC DNA]</scope>
    <source>
        <strain evidence="7">HGW-Wallbacteria-1</strain>
    </source>
</reference>
<name>A0A2N1PIC7_9BACT</name>
<dbReference type="InterPro" id="IPR017896">
    <property type="entry name" value="4Fe4S_Fe-S-bd"/>
</dbReference>
<dbReference type="InterPro" id="IPR004108">
    <property type="entry name" value="Fe_hydrogenase_lsu_C"/>
</dbReference>
<dbReference type="Pfam" id="PF13188">
    <property type="entry name" value="PAS_8"/>
    <property type="match status" value="1"/>
</dbReference>
<evidence type="ECO:0000313" key="8">
    <source>
        <dbReference type="Proteomes" id="UP000233256"/>
    </source>
</evidence>
<evidence type="ECO:0000259" key="5">
    <source>
        <dbReference type="PROSITE" id="PS51379"/>
    </source>
</evidence>
<keyword evidence="2" id="KW-0479">Metal-binding</keyword>
<evidence type="ECO:0000256" key="4">
    <source>
        <dbReference type="ARBA" id="ARBA00023014"/>
    </source>
</evidence>
<evidence type="ECO:0000313" key="7">
    <source>
        <dbReference type="EMBL" id="PKK88084.1"/>
    </source>
</evidence>
<keyword evidence="1" id="KW-0004">4Fe-4S</keyword>
<sequence length="575" mass="62984">MDRLNPIFTESTQCQDCYKCVRHCPVKAIKVENGSATVMPEICVLCGRCVEVCPVGAKRIRDDLSRARQLLRRKSRVYVSLAPSFVTEFPGLEPERLISALKLLGFAGVSETSLGAQEVSAACAALIENGDRDIYISSACPVVVEYIRRHSPSSVGFITPLLSPALAHCRLLKRHFGEEIGIVFINPCVAKKGEADNNSDLLDLSITFEDLRNWFQGEGVDPYSCPISEEHVFLPERAREGALYPMDGGMISGILQGRSLPDVTFMAFSGHQAVLQALEGLDTMPRGRKIFMEILACDGGCVNGPRSARKGATAAKRMAIENYAPQGLDQPATAMVETGASYDAVTVSRQTHTPAQIQQALILVGKSDSEDELNCGGCGYYSCRDFAMALLEGRAEPSMCVSYMRKLAMKKANALIKAIPSGVVIVDRNLKVIECNERFARLLGDDAQLVFDARRGLEGASMEKLVPFHNLFTLVMEGSEEVLIKDLRLQERIVRLSVFPIEKGRIVGAILQDITQPAVRREHIVDKAREVIKKNLTTVQKIACLLGENAAESEIILNSIIESFSISDAGDEKKN</sequence>
<dbReference type="InterPro" id="IPR007202">
    <property type="entry name" value="4Fe-4S_dom"/>
</dbReference>
<feature type="domain" description="4Fe-4S ferredoxin-type" evidence="5">
    <location>
        <begin position="34"/>
        <end position="63"/>
    </location>
</feature>
<feature type="domain" description="4Fe-4S" evidence="6">
    <location>
        <begin position="356"/>
        <end position="417"/>
    </location>
</feature>
<organism evidence="7 8">
    <name type="scientific">Candidatus Wallbacteria bacterium HGW-Wallbacteria-1</name>
    <dbReference type="NCBI Taxonomy" id="2013854"/>
    <lineage>
        <taxon>Bacteria</taxon>
        <taxon>Candidatus Walliibacteriota</taxon>
    </lineage>
</organism>
<dbReference type="GO" id="GO:0046872">
    <property type="term" value="F:metal ion binding"/>
    <property type="evidence" value="ECO:0007669"/>
    <property type="project" value="UniProtKB-KW"/>
</dbReference>
<dbReference type="PANTHER" id="PTHR11615">
    <property type="entry name" value="NITRATE, FORMATE, IRON DEHYDROGENASE"/>
    <property type="match status" value="1"/>
</dbReference>
<dbReference type="GO" id="GO:0016301">
    <property type="term" value="F:kinase activity"/>
    <property type="evidence" value="ECO:0007669"/>
    <property type="project" value="UniProtKB-KW"/>
</dbReference>
<dbReference type="PROSITE" id="PS51656">
    <property type="entry name" value="4FE4S"/>
    <property type="match status" value="1"/>
</dbReference>
<dbReference type="Gene3D" id="3.40.50.1780">
    <property type="match status" value="1"/>
</dbReference>
<dbReference type="Gene3D" id="1.10.15.40">
    <property type="entry name" value="Electron transport complex subunit B, putative Fe-S cluster"/>
    <property type="match status" value="1"/>
</dbReference>
<gene>
    <name evidence="7" type="ORF">CVV64_20365</name>
</gene>
<dbReference type="InterPro" id="IPR050340">
    <property type="entry name" value="Cytosolic_Fe-S_CAF"/>
</dbReference>
<dbReference type="PROSITE" id="PS00198">
    <property type="entry name" value="4FE4S_FER_1"/>
    <property type="match status" value="1"/>
</dbReference>
<comment type="caution">
    <text evidence="7">The sequence shown here is derived from an EMBL/GenBank/DDBJ whole genome shotgun (WGS) entry which is preliminary data.</text>
</comment>
<keyword evidence="7" id="KW-0418">Kinase</keyword>
<dbReference type="Pfam" id="PF02906">
    <property type="entry name" value="Fe_hyd_lg_C"/>
    <property type="match status" value="1"/>
</dbReference>
<dbReference type="InterPro" id="IPR009016">
    <property type="entry name" value="Fe_hydrogenase"/>
</dbReference>
<feature type="domain" description="4Fe-4S ferredoxin-type" evidence="5">
    <location>
        <begin position="5"/>
        <end position="33"/>
    </location>
</feature>
<keyword evidence="3" id="KW-0408">Iron</keyword>
<evidence type="ECO:0000256" key="2">
    <source>
        <dbReference type="ARBA" id="ARBA00022723"/>
    </source>
</evidence>
<dbReference type="Gene3D" id="3.30.70.20">
    <property type="match status" value="1"/>
</dbReference>
<evidence type="ECO:0000256" key="3">
    <source>
        <dbReference type="ARBA" id="ARBA00023004"/>
    </source>
</evidence>
<evidence type="ECO:0000259" key="6">
    <source>
        <dbReference type="PROSITE" id="PS51656"/>
    </source>
</evidence>
<keyword evidence="7" id="KW-0808">Transferase</keyword>
<dbReference type="AlphaFoldDB" id="A0A2N1PIC7"/>
<dbReference type="GO" id="GO:0051539">
    <property type="term" value="F:4 iron, 4 sulfur cluster binding"/>
    <property type="evidence" value="ECO:0007669"/>
    <property type="project" value="UniProtKB-KW"/>
</dbReference>
<dbReference type="SUPFAM" id="SSF53920">
    <property type="entry name" value="Fe-only hydrogenase"/>
    <property type="match status" value="1"/>
</dbReference>
<dbReference type="PROSITE" id="PS51379">
    <property type="entry name" value="4FE4S_FER_2"/>
    <property type="match status" value="2"/>
</dbReference>
<dbReference type="EMBL" id="PGXC01000068">
    <property type="protein sequence ID" value="PKK88084.1"/>
    <property type="molecule type" value="Genomic_DNA"/>
</dbReference>
<proteinExistence type="predicted"/>
<dbReference type="Proteomes" id="UP000233256">
    <property type="component" value="Unassembled WGS sequence"/>
</dbReference>
<dbReference type="Pfam" id="PF04060">
    <property type="entry name" value="FeS"/>
    <property type="match status" value="1"/>
</dbReference>
<accession>A0A2N1PIC7</accession>
<dbReference type="SUPFAM" id="SSF54862">
    <property type="entry name" value="4Fe-4S ferredoxins"/>
    <property type="match status" value="1"/>
</dbReference>
<protein>
    <submittedName>
        <fullName evidence="7">Histidine kinase</fullName>
    </submittedName>
</protein>
<dbReference type="Gene3D" id="3.30.450.20">
    <property type="entry name" value="PAS domain"/>
    <property type="match status" value="1"/>
</dbReference>
<evidence type="ECO:0000256" key="1">
    <source>
        <dbReference type="ARBA" id="ARBA00022485"/>
    </source>
</evidence>
<dbReference type="Pfam" id="PF13237">
    <property type="entry name" value="Fer4_10"/>
    <property type="match status" value="1"/>
</dbReference>
<dbReference type="SUPFAM" id="SSF55785">
    <property type="entry name" value="PYP-like sensor domain (PAS domain)"/>
    <property type="match status" value="1"/>
</dbReference>
<dbReference type="InterPro" id="IPR017900">
    <property type="entry name" value="4Fe4S_Fe_S_CS"/>
</dbReference>
<keyword evidence="4" id="KW-0411">Iron-sulfur</keyword>
<dbReference type="InterPro" id="IPR000014">
    <property type="entry name" value="PAS"/>
</dbReference>
<dbReference type="Gene3D" id="3.40.950.10">
    <property type="entry name" value="Fe-only Hydrogenase (Larger Subunit), Chain L, domain 3"/>
    <property type="match status" value="1"/>
</dbReference>